<dbReference type="RefSeq" id="WP_127199269.1">
    <property type="nucleotide sequence ID" value="NZ_RZNX01000003.1"/>
</dbReference>
<comment type="caution">
    <text evidence="1">The sequence shown here is derived from an EMBL/GenBank/DDBJ whole genome shotgun (WGS) entry which is preliminary data.</text>
</comment>
<organism evidence="1 2">
    <name type="scientific">Paenibacillus zeisoli</name>
    <dbReference type="NCBI Taxonomy" id="2496267"/>
    <lineage>
        <taxon>Bacteria</taxon>
        <taxon>Bacillati</taxon>
        <taxon>Bacillota</taxon>
        <taxon>Bacilli</taxon>
        <taxon>Bacillales</taxon>
        <taxon>Paenibacillaceae</taxon>
        <taxon>Paenibacillus</taxon>
    </lineage>
</organism>
<name>A0A3S1B647_9BACL</name>
<keyword evidence="2" id="KW-1185">Reference proteome</keyword>
<gene>
    <name evidence="1" type="ORF">EJP77_10960</name>
</gene>
<dbReference type="OrthoDB" id="5770817at2"/>
<evidence type="ECO:0000313" key="2">
    <source>
        <dbReference type="Proteomes" id="UP000272464"/>
    </source>
</evidence>
<dbReference type="Proteomes" id="UP000272464">
    <property type="component" value="Unassembled WGS sequence"/>
</dbReference>
<protein>
    <submittedName>
        <fullName evidence="1">Uncharacterized protein</fullName>
    </submittedName>
</protein>
<dbReference type="AlphaFoldDB" id="A0A3S1B647"/>
<sequence>MRWEEVKERFPNEWVVMEATKASSKEGRRYIEEMAVIDSFDDSTQALKRYSELHQENPRREYCFFHTSRSEVVARERYVGIRGPR</sequence>
<proteinExistence type="predicted"/>
<evidence type="ECO:0000313" key="1">
    <source>
        <dbReference type="EMBL" id="RUT31889.1"/>
    </source>
</evidence>
<dbReference type="EMBL" id="RZNX01000003">
    <property type="protein sequence ID" value="RUT31889.1"/>
    <property type="molecule type" value="Genomic_DNA"/>
</dbReference>
<reference evidence="1 2" key="1">
    <citation type="submission" date="2018-12" db="EMBL/GenBank/DDBJ databases">
        <authorList>
            <person name="Sun L."/>
            <person name="Chen Z."/>
        </authorList>
    </citation>
    <scope>NUCLEOTIDE SEQUENCE [LARGE SCALE GENOMIC DNA]</scope>
    <source>
        <strain evidence="1 2">3-5-3</strain>
    </source>
</reference>
<accession>A0A3S1B647</accession>